<evidence type="ECO:0000313" key="4">
    <source>
        <dbReference type="RefSeq" id="XP_033538524.1"/>
    </source>
</evidence>
<protein>
    <submittedName>
        <fullName evidence="2 4">Uncharacterized protein</fullName>
    </submittedName>
</protein>
<organism evidence="2">
    <name type="scientific">Eremomyces bilateralis CBS 781.70</name>
    <dbReference type="NCBI Taxonomy" id="1392243"/>
    <lineage>
        <taxon>Eukaryota</taxon>
        <taxon>Fungi</taxon>
        <taxon>Dikarya</taxon>
        <taxon>Ascomycota</taxon>
        <taxon>Pezizomycotina</taxon>
        <taxon>Dothideomycetes</taxon>
        <taxon>Dothideomycetes incertae sedis</taxon>
        <taxon>Eremomycetales</taxon>
        <taxon>Eremomycetaceae</taxon>
        <taxon>Eremomyces</taxon>
    </lineage>
</organism>
<evidence type="ECO:0000313" key="3">
    <source>
        <dbReference type="Proteomes" id="UP000504638"/>
    </source>
</evidence>
<gene>
    <name evidence="2 4" type="ORF">P152DRAFT_453505</name>
</gene>
<dbReference type="GeneID" id="54418954"/>
<dbReference type="RefSeq" id="XP_033538524.1">
    <property type="nucleotide sequence ID" value="XM_033678384.1"/>
</dbReference>
<reference evidence="4" key="2">
    <citation type="submission" date="2020-04" db="EMBL/GenBank/DDBJ databases">
        <authorList>
            <consortium name="NCBI Genome Project"/>
        </authorList>
    </citation>
    <scope>NUCLEOTIDE SEQUENCE</scope>
    <source>
        <strain evidence="4">CBS 781.70</strain>
    </source>
</reference>
<keyword evidence="3" id="KW-1185">Reference proteome</keyword>
<reference evidence="2 4" key="1">
    <citation type="submission" date="2020-01" db="EMBL/GenBank/DDBJ databases">
        <authorList>
            <consortium name="DOE Joint Genome Institute"/>
            <person name="Haridas S."/>
            <person name="Albert R."/>
            <person name="Binder M."/>
            <person name="Bloem J."/>
            <person name="Labutti K."/>
            <person name="Salamov A."/>
            <person name="Andreopoulos B."/>
            <person name="Baker S.E."/>
            <person name="Barry K."/>
            <person name="Bills G."/>
            <person name="Bluhm B.H."/>
            <person name="Cannon C."/>
            <person name="Castanera R."/>
            <person name="Culley D.E."/>
            <person name="Daum C."/>
            <person name="Ezra D."/>
            <person name="Gonzalez J.B."/>
            <person name="Henrissat B."/>
            <person name="Kuo A."/>
            <person name="Liang C."/>
            <person name="Lipzen A."/>
            <person name="Lutzoni F."/>
            <person name="Magnuson J."/>
            <person name="Mondo S."/>
            <person name="Nolan M."/>
            <person name="Ohm R."/>
            <person name="Pangilinan J."/>
            <person name="Park H.-J."/>
            <person name="Ramirez L."/>
            <person name="Alfaro M."/>
            <person name="Sun H."/>
            <person name="Tritt A."/>
            <person name="Yoshinaga Y."/>
            <person name="Zwiers L.-H."/>
            <person name="Turgeon B.G."/>
            <person name="Goodwin S.B."/>
            <person name="Spatafora J.W."/>
            <person name="Crous P.W."/>
            <person name="Grigoriev I.V."/>
        </authorList>
    </citation>
    <scope>NUCLEOTIDE SEQUENCE</scope>
    <source>
        <strain evidence="2 4">CBS 781.70</strain>
    </source>
</reference>
<name>A0A6G1GFR2_9PEZI</name>
<feature type="region of interest" description="Disordered" evidence="1">
    <location>
        <begin position="1"/>
        <end position="66"/>
    </location>
</feature>
<dbReference type="AlphaFoldDB" id="A0A6G1GFR2"/>
<dbReference type="EMBL" id="ML975149">
    <property type="protein sequence ID" value="KAF1816893.1"/>
    <property type="molecule type" value="Genomic_DNA"/>
</dbReference>
<dbReference type="Proteomes" id="UP000504638">
    <property type="component" value="Unplaced"/>
</dbReference>
<evidence type="ECO:0000313" key="2">
    <source>
        <dbReference type="EMBL" id="KAF1816893.1"/>
    </source>
</evidence>
<accession>A0A6G1GFR2</accession>
<feature type="compositionally biased region" description="Polar residues" evidence="1">
    <location>
        <begin position="27"/>
        <end position="46"/>
    </location>
</feature>
<sequence length="144" mass="15794">MPIRMRQTAHFSKRTRNAASALSSSSPTTHYSPECSAQVSISSSRPSGDDRSIDTQPPELPLNNIQHLPPNLTRLNRGLYALSLPPELPPPRDIHQPKPARINLLDNSTLINQLGDPRSISDLAVANLDWDPYAPRGIDCLGVD</sequence>
<reference evidence="4" key="3">
    <citation type="submission" date="2025-04" db="UniProtKB">
        <authorList>
            <consortium name="RefSeq"/>
        </authorList>
    </citation>
    <scope>IDENTIFICATION</scope>
    <source>
        <strain evidence="4">CBS 781.70</strain>
    </source>
</reference>
<proteinExistence type="predicted"/>
<evidence type="ECO:0000256" key="1">
    <source>
        <dbReference type="SAM" id="MobiDB-lite"/>
    </source>
</evidence>